<dbReference type="EMBL" id="GBRH01273537">
    <property type="protein sequence ID" value="JAD24358.1"/>
    <property type="molecule type" value="Transcribed_RNA"/>
</dbReference>
<protein>
    <submittedName>
        <fullName evidence="1">Uncharacterized protein</fullName>
    </submittedName>
</protein>
<evidence type="ECO:0000313" key="1">
    <source>
        <dbReference type="EMBL" id="JAD24358.1"/>
    </source>
</evidence>
<proteinExistence type="predicted"/>
<dbReference type="AlphaFoldDB" id="A0A0A8YFA4"/>
<reference evidence="1" key="2">
    <citation type="journal article" date="2015" name="Data Brief">
        <title>Shoot transcriptome of the giant reed, Arundo donax.</title>
        <authorList>
            <person name="Barrero R.A."/>
            <person name="Guerrero F.D."/>
            <person name="Moolhuijzen P."/>
            <person name="Goolsby J.A."/>
            <person name="Tidwell J."/>
            <person name="Bellgard S.E."/>
            <person name="Bellgard M.I."/>
        </authorList>
    </citation>
    <scope>NUCLEOTIDE SEQUENCE</scope>
    <source>
        <tissue evidence="1">Shoot tissue taken approximately 20 cm above the soil surface</tissue>
    </source>
</reference>
<accession>A0A0A8YFA4</accession>
<organism evidence="1">
    <name type="scientific">Arundo donax</name>
    <name type="common">Giant reed</name>
    <name type="synonym">Donax arundinaceus</name>
    <dbReference type="NCBI Taxonomy" id="35708"/>
    <lineage>
        <taxon>Eukaryota</taxon>
        <taxon>Viridiplantae</taxon>
        <taxon>Streptophyta</taxon>
        <taxon>Embryophyta</taxon>
        <taxon>Tracheophyta</taxon>
        <taxon>Spermatophyta</taxon>
        <taxon>Magnoliopsida</taxon>
        <taxon>Liliopsida</taxon>
        <taxon>Poales</taxon>
        <taxon>Poaceae</taxon>
        <taxon>PACMAD clade</taxon>
        <taxon>Arundinoideae</taxon>
        <taxon>Arundineae</taxon>
        <taxon>Arundo</taxon>
    </lineage>
</organism>
<reference evidence="1" key="1">
    <citation type="submission" date="2014-09" db="EMBL/GenBank/DDBJ databases">
        <authorList>
            <person name="Magalhaes I.L.F."/>
            <person name="Oliveira U."/>
            <person name="Santos F.R."/>
            <person name="Vidigal T.H.D.A."/>
            <person name="Brescovit A.D."/>
            <person name="Santos A.J."/>
        </authorList>
    </citation>
    <scope>NUCLEOTIDE SEQUENCE</scope>
    <source>
        <tissue evidence="1">Shoot tissue taken approximately 20 cm above the soil surface</tissue>
    </source>
</reference>
<sequence length="29" mass="3555">MPFFLRVAPPEMAYCIHHIITTFFWQQET</sequence>
<name>A0A0A8YFA4_ARUDO</name>